<evidence type="ECO:0000313" key="3">
    <source>
        <dbReference type="EMBL" id="RAV17384.1"/>
    </source>
</evidence>
<dbReference type="EMBL" id="QMFB01000019">
    <property type="protein sequence ID" value="RAV17384.1"/>
    <property type="molecule type" value="Genomic_DNA"/>
</dbReference>
<dbReference type="AlphaFoldDB" id="A0A329MBV1"/>
<reference evidence="3 4" key="1">
    <citation type="journal article" date="2009" name="Int. J. Syst. Evol. Microbiol.">
        <title>Paenibacillus contaminans sp. nov., isolated from a contaminated laboratory plate.</title>
        <authorList>
            <person name="Chou J.H."/>
            <person name="Lee J.H."/>
            <person name="Lin M.C."/>
            <person name="Chang P.S."/>
            <person name="Arun A.B."/>
            <person name="Young C.C."/>
            <person name="Chen W.M."/>
        </authorList>
    </citation>
    <scope>NUCLEOTIDE SEQUENCE [LARGE SCALE GENOMIC DNA]</scope>
    <source>
        <strain evidence="3 4">CKOBP-6</strain>
    </source>
</reference>
<dbReference type="Proteomes" id="UP000250369">
    <property type="component" value="Unassembled WGS sequence"/>
</dbReference>
<protein>
    <recommendedName>
        <fullName evidence="5">FHA domain-containing protein</fullName>
    </recommendedName>
</protein>
<feature type="region of interest" description="Disordered" evidence="1">
    <location>
        <begin position="66"/>
        <end position="87"/>
    </location>
</feature>
<comment type="caution">
    <text evidence="3">The sequence shown here is derived from an EMBL/GenBank/DDBJ whole genome shotgun (WGS) entry which is preliminary data.</text>
</comment>
<keyword evidence="4" id="KW-1185">Reference proteome</keyword>
<keyword evidence="2" id="KW-0732">Signal</keyword>
<feature type="signal peptide" evidence="2">
    <location>
        <begin position="1"/>
        <end position="21"/>
    </location>
</feature>
<accession>A0A329MBV1</accession>
<proteinExistence type="predicted"/>
<organism evidence="3 4">
    <name type="scientific">Paenibacillus contaminans</name>
    <dbReference type="NCBI Taxonomy" id="450362"/>
    <lineage>
        <taxon>Bacteria</taxon>
        <taxon>Bacillati</taxon>
        <taxon>Bacillota</taxon>
        <taxon>Bacilli</taxon>
        <taxon>Bacillales</taxon>
        <taxon>Paenibacillaceae</taxon>
        <taxon>Paenibacillus</taxon>
    </lineage>
</organism>
<evidence type="ECO:0000256" key="1">
    <source>
        <dbReference type="SAM" id="MobiDB-lite"/>
    </source>
</evidence>
<evidence type="ECO:0000256" key="2">
    <source>
        <dbReference type="SAM" id="SignalP"/>
    </source>
</evidence>
<feature type="chain" id="PRO_5038946564" description="FHA domain-containing protein" evidence="2">
    <location>
        <begin position="22"/>
        <end position="186"/>
    </location>
</feature>
<dbReference type="RefSeq" id="WP_113034235.1">
    <property type="nucleotide sequence ID" value="NZ_QMFB01000019.1"/>
</dbReference>
<name>A0A329MBV1_9BACL</name>
<gene>
    <name evidence="3" type="ORF">DQG23_27470</name>
</gene>
<evidence type="ECO:0000313" key="4">
    <source>
        <dbReference type="Proteomes" id="UP000250369"/>
    </source>
</evidence>
<evidence type="ECO:0008006" key="5">
    <source>
        <dbReference type="Google" id="ProtNLM"/>
    </source>
</evidence>
<dbReference type="OrthoDB" id="2381664at2"/>
<sequence length="186" mass="19365">MSKTKKIVVIAASLVVASWLAFQLPTNADAPSQPGTANDPLVTKSYVDELVQKKVAEEVAKIKGGITAPTSTPTPTPTPVTTPGTSSEGVTVIELKAGQTLYGAAGAEFIVRTGKTLIVSSDDNGVPDITSGKDIAPNGAIETNHLLIFPREGRGIKPDPKNKDAIFVMVKGNYILQNADGTKVSP</sequence>